<evidence type="ECO:0000313" key="1">
    <source>
        <dbReference type="EMBL" id="OUJ05369.1"/>
    </source>
</evidence>
<dbReference type="EMBL" id="JOPG01000020">
    <property type="protein sequence ID" value="OUJ05369.1"/>
    <property type="molecule type" value="Genomic_DNA"/>
</dbReference>
<organism evidence="1 2">
    <name type="scientific">Acetobacter malorum</name>
    <dbReference type="NCBI Taxonomy" id="178901"/>
    <lineage>
        <taxon>Bacteria</taxon>
        <taxon>Pseudomonadati</taxon>
        <taxon>Pseudomonadota</taxon>
        <taxon>Alphaproteobacteria</taxon>
        <taxon>Acetobacterales</taxon>
        <taxon>Acetobacteraceae</taxon>
        <taxon>Acetobacter</taxon>
    </lineage>
</organism>
<proteinExistence type="predicted"/>
<gene>
    <name evidence="1" type="ORF">HK23_06265</name>
</gene>
<protein>
    <submittedName>
        <fullName evidence="1">Uncharacterized protein</fullName>
    </submittedName>
</protein>
<name>A0A1Y3G4X1_9PROT</name>
<evidence type="ECO:0000313" key="2">
    <source>
        <dbReference type="Proteomes" id="UP000242683"/>
    </source>
</evidence>
<sequence length="114" mass="13278">MTRICELLQLRENWDSYHAPALERDLGMFAIQLLNQIMVPGIKAPQIVPTSEGKLQIEWHTGGCDLEIEINGIYDIDMWFQNHRQQEEGYFVALDSDYTQISDAVRTIIRQINR</sequence>
<comment type="caution">
    <text evidence="1">The sequence shown here is derived from an EMBL/GenBank/DDBJ whole genome shotgun (WGS) entry which is preliminary data.</text>
</comment>
<dbReference type="AlphaFoldDB" id="A0A1Y3G4X1"/>
<dbReference type="Proteomes" id="UP000242683">
    <property type="component" value="Unassembled WGS sequence"/>
</dbReference>
<reference evidence="2" key="1">
    <citation type="submission" date="2014-06" db="EMBL/GenBank/DDBJ databases">
        <authorList>
            <person name="Winans N.J."/>
            <person name="Newell P.D."/>
            <person name="Douglas A.E."/>
        </authorList>
    </citation>
    <scope>NUCLEOTIDE SEQUENCE [LARGE SCALE GENOMIC DNA]</scope>
    <source>
        <strain evidence="2">DsW_057</strain>
    </source>
</reference>
<accession>A0A1Y3G4X1</accession>